<keyword evidence="3 4" id="KW-0378">Hydrolase</keyword>
<reference evidence="4 5" key="1">
    <citation type="submission" date="2021-01" db="EMBL/GenBank/DDBJ databases">
        <title>Genomic Encyclopedia of Type Strains, Phase IV (KMG-IV): sequencing the most valuable type-strain genomes for metagenomic binning, comparative biology and taxonomic classification.</title>
        <authorList>
            <person name="Goeker M."/>
        </authorList>
    </citation>
    <scope>NUCLEOTIDE SEQUENCE [LARGE SCALE GENOMIC DNA]</scope>
    <source>
        <strain evidence="4 5">DSM 24436</strain>
    </source>
</reference>
<dbReference type="PANTHER" id="PTHR33988:SF3">
    <property type="entry name" value="ENDORIBONUCLEASE TOXIN CHPB-RELATED"/>
    <property type="match status" value="1"/>
</dbReference>
<dbReference type="SUPFAM" id="SSF50118">
    <property type="entry name" value="Cell growth inhibitor/plasmid maintenance toxic component"/>
    <property type="match status" value="1"/>
</dbReference>
<dbReference type="InterPro" id="IPR011067">
    <property type="entry name" value="Plasmid_toxin/cell-grow_inhib"/>
</dbReference>
<dbReference type="EMBL" id="JAFBDT010000002">
    <property type="protein sequence ID" value="MBM7560875.1"/>
    <property type="molecule type" value="Genomic_DNA"/>
</dbReference>
<evidence type="ECO:0000313" key="5">
    <source>
        <dbReference type="Proteomes" id="UP000767854"/>
    </source>
</evidence>
<accession>A0ABS2MNA6</accession>
<evidence type="ECO:0000256" key="2">
    <source>
        <dbReference type="ARBA" id="ARBA00022649"/>
    </source>
</evidence>
<evidence type="ECO:0000313" key="4">
    <source>
        <dbReference type="EMBL" id="MBM7560875.1"/>
    </source>
</evidence>
<dbReference type="Proteomes" id="UP000767854">
    <property type="component" value="Unassembled WGS sequence"/>
</dbReference>
<name>A0ABS2MNA6_9FIRM</name>
<evidence type="ECO:0000256" key="3">
    <source>
        <dbReference type="PIRNR" id="PIRNR033490"/>
    </source>
</evidence>
<gene>
    <name evidence="4" type="ORF">JOC49_000389</name>
</gene>
<keyword evidence="3" id="KW-0540">Nuclease</keyword>
<dbReference type="Gene3D" id="2.30.30.110">
    <property type="match status" value="1"/>
</dbReference>
<comment type="function">
    <text evidence="3">Toxic component of a type II toxin-antitoxin (TA) system.</text>
</comment>
<dbReference type="RefSeq" id="WP_204661652.1">
    <property type="nucleotide sequence ID" value="NZ_JAFBDT010000002.1"/>
</dbReference>
<comment type="similarity">
    <text evidence="1 3">Belongs to the PemK/MazF family.</text>
</comment>
<dbReference type="GO" id="GO:0016787">
    <property type="term" value="F:hydrolase activity"/>
    <property type="evidence" value="ECO:0007669"/>
    <property type="project" value="UniProtKB-KW"/>
</dbReference>
<dbReference type="EC" id="3.1.-.-" evidence="3"/>
<protein>
    <recommendedName>
        <fullName evidence="3">mRNA interferase</fullName>
        <ecNumber evidence="3">3.1.-.-</ecNumber>
    </recommendedName>
</protein>
<evidence type="ECO:0000256" key="1">
    <source>
        <dbReference type="ARBA" id="ARBA00007521"/>
    </source>
</evidence>
<keyword evidence="5" id="KW-1185">Reference proteome</keyword>
<keyword evidence="3" id="KW-0255">Endonuclease</keyword>
<dbReference type="Pfam" id="PF02452">
    <property type="entry name" value="PemK_toxin"/>
    <property type="match status" value="1"/>
</dbReference>
<proteinExistence type="inferred from homology"/>
<sequence>MVINQGDIIKFDFNPTVGHEQAGFRPALVISNQTFNKFTNLLIVLPITSTVSNFPLHIPLDDRTETQGNILCEHIKSIDKTARKIKKIEKVPKDILEYVIAMIYGELEIEA</sequence>
<dbReference type="PIRSF" id="PIRSF033490">
    <property type="entry name" value="MazF"/>
    <property type="match status" value="1"/>
</dbReference>
<comment type="caution">
    <text evidence="4">The sequence shown here is derived from an EMBL/GenBank/DDBJ whole genome shotgun (WGS) entry which is preliminary data.</text>
</comment>
<dbReference type="InterPro" id="IPR003477">
    <property type="entry name" value="PemK-like"/>
</dbReference>
<dbReference type="PANTHER" id="PTHR33988">
    <property type="entry name" value="ENDORIBONUCLEASE MAZF-RELATED"/>
    <property type="match status" value="1"/>
</dbReference>
<organism evidence="4 5">
    <name type="scientific">Fusibacter tunisiensis</name>
    <dbReference type="NCBI Taxonomy" id="1008308"/>
    <lineage>
        <taxon>Bacteria</taxon>
        <taxon>Bacillati</taxon>
        <taxon>Bacillota</taxon>
        <taxon>Clostridia</taxon>
        <taxon>Eubacteriales</taxon>
        <taxon>Eubacteriales Family XII. Incertae Sedis</taxon>
        <taxon>Fusibacter</taxon>
    </lineage>
</organism>
<keyword evidence="2" id="KW-1277">Toxin-antitoxin system</keyword>